<gene>
    <name evidence="6" type="ORF">CAUS1442_LOCUS8986</name>
</gene>
<accession>A0A7R9WWD5</accession>
<sequence>MGAVESKGQEAKYRHSVPTKGLKEPASIPVVAKPPKPQPPKVKTYPGIEHGWFTQTQSTGQRMSLALEKSVDKQAILCHSKSDVNNDVLVFQSAQYGKVLTVDKTIQLTEKDERVSSEMMVHITMYSHKRPRNVLVLGGGDGTIVREVCRHNHVDKITMVEADPTLIEVSKKHLSDMVPSKVWQDSRLQIVEQDGEEFLAKLAETKSNQYDVIFINMNLELAMPTTPEPEEEESTSNAQLCKYVHDALKANGVVCAKTGSFWIQEAAIKASITAFSALFDAVEFATIKAPSCQTGETGMVLAQKGPSARSCQTPLRWPTSAVLKDLQWYNTDLHRNAFCLPAAWAQRVQEAQGRAVDASAEEGDRCFAPSCVIL</sequence>
<evidence type="ECO:0000256" key="2">
    <source>
        <dbReference type="ARBA" id="ARBA00022679"/>
    </source>
</evidence>
<dbReference type="GO" id="GO:0004766">
    <property type="term" value="F:spermidine synthase activity"/>
    <property type="evidence" value="ECO:0007669"/>
    <property type="project" value="TreeGrafter"/>
</dbReference>
<organism evidence="6">
    <name type="scientific">Craspedostauros australis</name>
    <dbReference type="NCBI Taxonomy" id="1486917"/>
    <lineage>
        <taxon>Eukaryota</taxon>
        <taxon>Sar</taxon>
        <taxon>Stramenopiles</taxon>
        <taxon>Ochrophyta</taxon>
        <taxon>Bacillariophyta</taxon>
        <taxon>Bacillariophyceae</taxon>
        <taxon>Bacillariophycidae</taxon>
        <taxon>Naviculales</taxon>
        <taxon>Naviculaceae</taxon>
        <taxon>Craspedostauros</taxon>
    </lineage>
</organism>
<evidence type="ECO:0000313" key="6">
    <source>
        <dbReference type="EMBL" id="CAD8336858.1"/>
    </source>
</evidence>
<dbReference type="InterPro" id="IPR001045">
    <property type="entry name" value="Spermi_synthase"/>
</dbReference>
<evidence type="ECO:0000256" key="4">
    <source>
        <dbReference type="SAM" id="MobiDB-lite"/>
    </source>
</evidence>
<dbReference type="PROSITE" id="PS01330">
    <property type="entry name" value="PABS_1"/>
    <property type="match status" value="1"/>
</dbReference>
<dbReference type="PANTHER" id="PTHR11558:SF11">
    <property type="entry name" value="SPERMIDINE SYNTHASE"/>
    <property type="match status" value="1"/>
</dbReference>
<dbReference type="HAMAP" id="MF_00198">
    <property type="entry name" value="Spermidine_synth"/>
    <property type="match status" value="1"/>
</dbReference>
<comment type="similarity">
    <text evidence="1">Belongs to the spermidine/spermine synthase family.</text>
</comment>
<keyword evidence="2 3" id="KW-0808">Transferase</keyword>
<feature type="region of interest" description="Disordered" evidence="4">
    <location>
        <begin position="1"/>
        <end position="46"/>
    </location>
</feature>
<dbReference type="GO" id="GO:0005829">
    <property type="term" value="C:cytosol"/>
    <property type="evidence" value="ECO:0007669"/>
    <property type="project" value="TreeGrafter"/>
</dbReference>
<dbReference type="Gene3D" id="2.30.140.10">
    <property type="entry name" value="Spermidine synthase, tetramerisation domain"/>
    <property type="match status" value="1"/>
</dbReference>
<dbReference type="InterPro" id="IPR030374">
    <property type="entry name" value="PABS"/>
</dbReference>
<dbReference type="EMBL" id="HBEF01014351">
    <property type="protein sequence ID" value="CAD8336858.1"/>
    <property type="molecule type" value="Transcribed_RNA"/>
</dbReference>
<keyword evidence="3" id="KW-0620">Polyamine biosynthesis</keyword>
<dbReference type="InterPro" id="IPR030373">
    <property type="entry name" value="PABS_CS"/>
</dbReference>
<dbReference type="PROSITE" id="PS51006">
    <property type="entry name" value="PABS_2"/>
    <property type="match status" value="1"/>
</dbReference>
<evidence type="ECO:0000259" key="5">
    <source>
        <dbReference type="PROSITE" id="PS51006"/>
    </source>
</evidence>
<dbReference type="PANTHER" id="PTHR11558">
    <property type="entry name" value="SPERMIDINE/SPERMINE SYNTHASE"/>
    <property type="match status" value="1"/>
</dbReference>
<dbReference type="Gene3D" id="3.40.50.150">
    <property type="entry name" value="Vaccinia Virus protein VP39"/>
    <property type="match status" value="1"/>
</dbReference>
<dbReference type="GO" id="GO:0008295">
    <property type="term" value="P:spermidine biosynthetic process"/>
    <property type="evidence" value="ECO:0007669"/>
    <property type="project" value="TreeGrafter"/>
</dbReference>
<evidence type="ECO:0000256" key="3">
    <source>
        <dbReference type="PROSITE-ProRule" id="PRU00354"/>
    </source>
</evidence>
<evidence type="ECO:0000256" key="1">
    <source>
        <dbReference type="ARBA" id="ARBA00007867"/>
    </source>
</evidence>
<dbReference type="InterPro" id="IPR029063">
    <property type="entry name" value="SAM-dependent_MTases_sf"/>
</dbReference>
<proteinExistence type="inferred from homology"/>
<dbReference type="SUPFAM" id="SSF53335">
    <property type="entry name" value="S-adenosyl-L-methionine-dependent methyltransferases"/>
    <property type="match status" value="1"/>
</dbReference>
<name>A0A7R9WWD5_9STRA</name>
<protein>
    <recommendedName>
        <fullName evidence="5">PABS domain-containing protein</fullName>
    </recommendedName>
</protein>
<dbReference type="Pfam" id="PF01564">
    <property type="entry name" value="Spermine_synth"/>
    <property type="match status" value="1"/>
</dbReference>
<feature type="domain" description="PABS" evidence="5">
    <location>
        <begin position="50"/>
        <end position="304"/>
    </location>
</feature>
<comment type="caution">
    <text evidence="3">Lacks conserved residue(s) required for the propagation of feature annotation.</text>
</comment>
<dbReference type="InterPro" id="IPR035246">
    <property type="entry name" value="Spermidine_synt_N"/>
</dbReference>
<dbReference type="InterPro" id="IPR037163">
    <property type="entry name" value="Spermidine_synt_N_sf"/>
</dbReference>
<dbReference type="Pfam" id="PF17284">
    <property type="entry name" value="Spermine_synt_N"/>
    <property type="match status" value="1"/>
</dbReference>
<reference evidence="6" key="1">
    <citation type="submission" date="2021-01" db="EMBL/GenBank/DDBJ databases">
        <authorList>
            <person name="Corre E."/>
            <person name="Pelletier E."/>
            <person name="Niang G."/>
            <person name="Scheremetjew M."/>
            <person name="Finn R."/>
            <person name="Kale V."/>
            <person name="Holt S."/>
            <person name="Cochrane G."/>
            <person name="Meng A."/>
            <person name="Brown T."/>
            <person name="Cohen L."/>
        </authorList>
    </citation>
    <scope>NUCLEOTIDE SEQUENCE</scope>
    <source>
        <strain evidence="6">CCMP3328</strain>
    </source>
</reference>
<dbReference type="CDD" id="cd02440">
    <property type="entry name" value="AdoMet_MTases"/>
    <property type="match status" value="1"/>
</dbReference>
<dbReference type="AlphaFoldDB" id="A0A7R9WWD5"/>